<evidence type="ECO:0000259" key="1">
    <source>
        <dbReference type="Pfam" id="PF17775"/>
    </source>
</evidence>
<reference evidence="2 3" key="1">
    <citation type="submission" date="2018-05" db="EMBL/GenBank/DDBJ databases">
        <title>Leucothrix arctica sp. nov., isolated from Arctic seawater.</title>
        <authorList>
            <person name="Choi A."/>
            <person name="Baek K."/>
        </authorList>
    </citation>
    <scope>NUCLEOTIDE SEQUENCE [LARGE SCALE GENOMIC DNA]</scope>
    <source>
        <strain evidence="2 3">JCM 18388</strain>
    </source>
</reference>
<dbReference type="Proteomes" id="UP000245539">
    <property type="component" value="Unassembled WGS sequence"/>
</dbReference>
<dbReference type="InterPro" id="IPR048469">
    <property type="entry name" value="YchJ-like_M"/>
</dbReference>
<comment type="caution">
    <text evidence="2">The sequence shown here is derived from an EMBL/GenBank/DDBJ whole genome shotgun (WGS) entry which is preliminary data.</text>
</comment>
<dbReference type="PANTHER" id="PTHR33747:SF1">
    <property type="entry name" value="ADENYLATE CYCLASE-ASSOCIATED CAP C-TERMINAL DOMAIN-CONTAINING PROTEIN"/>
    <property type="match status" value="1"/>
</dbReference>
<evidence type="ECO:0000313" key="2">
    <source>
        <dbReference type="EMBL" id="PWQ96104.1"/>
    </source>
</evidence>
<dbReference type="PANTHER" id="PTHR33747">
    <property type="entry name" value="UPF0225 PROTEIN SCO1677"/>
    <property type="match status" value="1"/>
</dbReference>
<name>A0A317CBU7_9GAMM</name>
<protein>
    <recommendedName>
        <fullName evidence="1">YchJ-like middle NTF2-like domain-containing protein</fullName>
    </recommendedName>
</protein>
<organism evidence="2 3">
    <name type="scientific">Leucothrix pacifica</name>
    <dbReference type="NCBI Taxonomy" id="1247513"/>
    <lineage>
        <taxon>Bacteria</taxon>
        <taxon>Pseudomonadati</taxon>
        <taxon>Pseudomonadota</taxon>
        <taxon>Gammaproteobacteria</taxon>
        <taxon>Thiotrichales</taxon>
        <taxon>Thiotrichaceae</taxon>
        <taxon>Leucothrix</taxon>
    </lineage>
</organism>
<dbReference type="EMBL" id="QGKM01000038">
    <property type="protein sequence ID" value="PWQ96104.1"/>
    <property type="molecule type" value="Genomic_DNA"/>
</dbReference>
<evidence type="ECO:0000313" key="3">
    <source>
        <dbReference type="Proteomes" id="UP000245539"/>
    </source>
</evidence>
<accession>A0A317CBU7</accession>
<keyword evidence="3" id="KW-1185">Reference proteome</keyword>
<dbReference type="AlphaFoldDB" id="A0A317CBU7"/>
<dbReference type="SUPFAM" id="SSF54427">
    <property type="entry name" value="NTF2-like"/>
    <property type="match status" value="1"/>
</dbReference>
<gene>
    <name evidence="2" type="ORF">DKW60_13180</name>
</gene>
<dbReference type="RefSeq" id="WP_109838125.1">
    <property type="nucleotide sequence ID" value="NZ_QGKM01000038.1"/>
</dbReference>
<dbReference type="Pfam" id="PF17775">
    <property type="entry name" value="YchJ_M-like"/>
    <property type="match status" value="1"/>
</dbReference>
<sequence>MKCPCSPQKDYADCCEPYHLGAAAPSAEILMRSRYSAYVLNKTNYLYKSWSQSTRPTKKSLKQDQANQWLGLEIIRTEQGTVLDSQGVVEFKASYLGDGGVHSLHEISRFIRENTRWVYLDGEY</sequence>
<feature type="domain" description="YchJ-like middle NTF2-like" evidence="1">
    <location>
        <begin position="26"/>
        <end position="122"/>
    </location>
</feature>
<proteinExistence type="predicted"/>
<dbReference type="Gene3D" id="3.10.450.50">
    <property type="match status" value="1"/>
</dbReference>
<dbReference type="OrthoDB" id="21421at2"/>
<dbReference type="InterPro" id="IPR032710">
    <property type="entry name" value="NTF2-like_dom_sf"/>
</dbReference>